<accession>A0ACA9LLC1</accession>
<organism evidence="1 2">
    <name type="scientific">Scutellospora calospora</name>
    <dbReference type="NCBI Taxonomy" id="85575"/>
    <lineage>
        <taxon>Eukaryota</taxon>
        <taxon>Fungi</taxon>
        <taxon>Fungi incertae sedis</taxon>
        <taxon>Mucoromycota</taxon>
        <taxon>Glomeromycotina</taxon>
        <taxon>Glomeromycetes</taxon>
        <taxon>Diversisporales</taxon>
        <taxon>Gigasporaceae</taxon>
        <taxon>Scutellospora</taxon>
    </lineage>
</organism>
<protein>
    <submittedName>
        <fullName evidence="1">9114_t:CDS:1</fullName>
    </submittedName>
</protein>
<dbReference type="EMBL" id="CAJVPM010006699">
    <property type="protein sequence ID" value="CAG8537907.1"/>
    <property type="molecule type" value="Genomic_DNA"/>
</dbReference>
<reference evidence="1" key="1">
    <citation type="submission" date="2021-06" db="EMBL/GenBank/DDBJ databases">
        <authorList>
            <person name="Kallberg Y."/>
            <person name="Tangrot J."/>
            <person name="Rosling A."/>
        </authorList>
    </citation>
    <scope>NUCLEOTIDE SEQUENCE</scope>
    <source>
        <strain evidence="1">AU212A</strain>
    </source>
</reference>
<proteinExistence type="predicted"/>
<dbReference type="Proteomes" id="UP000789860">
    <property type="component" value="Unassembled WGS sequence"/>
</dbReference>
<comment type="caution">
    <text evidence="1">The sequence shown here is derived from an EMBL/GenBank/DDBJ whole genome shotgun (WGS) entry which is preliminary data.</text>
</comment>
<keyword evidence="2" id="KW-1185">Reference proteome</keyword>
<name>A0ACA9LLC1_9GLOM</name>
<feature type="non-terminal residue" evidence="1">
    <location>
        <position position="117"/>
    </location>
</feature>
<sequence>MINIETKASLELTDPSFEINFDYNHPYITTSSLNVFLDHSGFIYQPEHLNNSDDSPNDMWIGSTPECLQDLIILEQLLISLKYPYMNLMQIMKRRYTHHKHKGHIVTLPQNPSSLIN</sequence>
<gene>
    <name evidence="1" type="ORF">SCALOS_LOCUS4722</name>
</gene>
<evidence type="ECO:0000313" key="2">
    <source>
        <dbReference type="Proteomes" id="UP000789860"/>
    </source>
</evidence>
<evidence type="ECO:0000313" key="1">
    <source>
        <dbReference type="EMBL" id="CAG8537907.1"/>
    </source>
</evidence>